<dbReference type="EMBL" id="BMND01000008">
    <property type="protein sequence ID" value="GGN43077.1"/>
    <property type="molecule type" value="Genomic_DNA"/>
</dbReference>
<feature type="domain" description="Transposase IS4-like" evidence="2">
    <location>
        <begin position="51"/>
        <end position="186"/>
    </location>
</feature>
<keyword evidence="4" id="KW-1185">Reference proteome</keyword>
<feature type="region of interest" description="Disordered" evidence="1">
    <location>
        <begin position="1"/>
        <end position="65"/>
    </location>
</feature>
<accession>A0ABQ2J9L4</accession>
<evidence type="ECO:0000256" key="1">
    <source>
        <dbReference type="SAM" id="MobiDB-lite"/>
    </source>
</evidence>
<evidence type="ECO:0000313" key="3">
    <source>
        <dbReference type="EMBL" id="GGN43077.1"/>
    </source>
</evidence>
<gene>
    <name evidence="3" type="ORF">GCM10012285_24050</name>
</gene>
<organism evidence="3 4">
    <name type="scientific">Streptomyces kronopolitis</name>
    <dbReference type="NCBI Taxonomy" id="1612435"/>
    <lineage>
        <taxon>Bacteria</taxon>
        <taxon>Bacillati</taxon>
        <taxon>Actinomycetota</taxon>
        <taxon>Actinomycetes</taxon>
        <taxon>Kitasatosporales</taxon>
        <taxon>Streptomycetaceae</taxon>
        <taxon>Streptomyces</taxon>
    </lineage>
</organism>
<dbReference type="PANTHER" id="PTHR30007">
    <property type="entry name" value="PHP DOMAIN PROTEIN"/>
    <property type="match status" value="1"/>
</dbReference>
<protein>
    <recommendedName>
        <fullName evidence="2">Transposase IS4-like domain-containing protein</fullName>
    </recommendedName>
</protein>
<dbReference type="Pfam" id="PF01609">
    <property type="entry name" value="DDE_Tnp_1"/>
    <property type="match status" value="1"/>
</dbReference>
<sequence>MTGTRPGCGIDCTGAADRAAPGREAGLVPGGDRRLTQAGPSGRPKTGPSPVDRARPGSKHHVITDAHGTPLAITLTGGNRHDITQLLPLLDAIPHVKGRTGRPRHRPRQLFADRGYDFDKYRRLLWKRGIKPVIARRGTPHGSGLGVVRWVVERTNAWIHGFRRLRIRWEIRDDIHEAFLKLACCVITYRRVRAFC</sequence>
<dbReference type="PANTHER" id="PTHR30007:SF1">
    <property type="entry name" value="BLR1914 PROTEIN"/>
    <property type="match status" value="1"/>
</dbReference>
<dbReference type="InterPro" id="IPR002559">
    <property type="entry name" value="Transposase_11"/>
</dbReference>
<evidence type="ECO:0000313" key="4">
    <source>
        <dbReference type="Proteomes" id="UP000600080"/>
    </source>
</evidence>
<reference evidence="4" key="1">
    <citation type="journal article" date="2019" name="Int. J. Syst. Evol. Microbiol.">
        <title>The Global Catalogue of Microorganisms (GCM) 10K type strain sequencing project: providing services to taxonomists for standard genome sequencing and annotation.</title>
        <authorList>
            <consortium name="The Broad Institute Genomics Platform"/>
            <consortium name="The Broad Institute Genome Sequencing Center for Infectious Disease"/>
            <person name="Wu L."/>
            <person name="Ma J."/>
        </authorList>
    </citation>
    <scope>NUCLEOTIDE SEQUENCE [LARGE SCALE GENOMIC DNA]</scope>
    <source>
        <strain evidence="4">CGMCC 4.7323</strain>
    </source>
</reference>
<evidence type="ECO:0000259" key="2">
    <source>
        <dbReference type="Pfam" id="PF01609"/>
    </source>
</evidence>
<proteinExistence type="predicted"/>
<dbReference type="NCBIfam" id="NF033580">
    <property type="entry name" value="transpos_IS5_3"/>
    <property type="match status" value="1"/>
</dbReference>
<comment type="caution">
    <text evidence="3">The sequence shown here is derived from an EMBL/GenBank/DDBJ whole genome shotgun (WGS) entry which is preliminary data.</text>
</comment>
<dbReference type="Proteomes" id="UP000600080">
    <property type="component" value="Unassembled WGS sequence"/>
</dbReference>
<name>A0ABQ2J9L4_9ACTN</name>